<dbReference type="NCBIfam" id="TIGR01973">
    <property type="entry name" value="NuoG"/>
    <property type="match status" value="1"/>
</dbReference>
<dbReference type="Proteomes" id="UP000197068">
    <property type="component" value="Unassembled WGS sequence"/>
</dbReference>
<comment type="cofactor">
    <cofactor evidence="1 14">
        <name>[4Fe-4S] cluster</name>
        <dbReference type="ChEBI" id="CHEBI:49883"/>
    </cofactor>
</comment>
<organism evidence="18 19">
    <name type="scientific">Colwellia marinimaniae</name>
    <dbReference type="NCBI Taxonomy" id="1513592"/>
    <lineage>
        <taxon>Bacteria</taxon>
        <taxon>Pseudomonadati</taxon>
        <taxon>Pseudomonadota</taxon>
        <taxon>Gammaproteobacteria</taxon>
        <taxon>Alteromonadales</taxon>
        <taxon>Colwelliaceae</taxon>
        <taxon>Colwellia</taxon>
    </lineage>
</organism>
<dbReference type="PROSITE" id="PS51085">
    <property type="entry name" value="2FE2S_FER_2"/>
    <property type="match status" value="1"/>
</dbReference>
<comment type="function">
    <text evidence="14">NDH-1 shuttles electrons from NADH, via FMN and iron-sulfur (Fe-S) centers, to quinones in the respiratory chain. Couples the redox reaction to proton translocation (for every two electrons transferred, four hydrogen ions are translocated across the cytoplasmic membrane), and thus conserves the redox energy in a proton gradient.</text>
</comment>
<dbReference type="PROSITE" id="PS00643">
    <property type="entry name" value="COMPLEX1_75K_3"/>
    <property type="match status" value="1"/>
</dbReference>
<dbReference type="InterPro" id="IPR006963">
    <property type="entry name" value="Mopterin_OxRdtase_4Fe-4S_dom"/>
</dbReference>
<dbReference type="Gene3D" id="3.10.20.740">
    <property type="match status" value="1"/>
</dbReference>
<dbReference type="SUPFAM" id="SSF50692">
    <property type="entry name" value="ADC-like"/>
    <property type="match status" value="1"/>
</dbReference>
<dbReference type="Pfam" id="PF04879">
    <property type="entry name" value="Molybdop_Fe4S4"/>
    <property type="match status" value="1"/>
</dbReference>
<dbReference type="CDD" id="cd00207">
    <property type="entry name" value="fer2"/>
    <property type="match status" value="1"/>
</dbReference>
<dbReference type="GO" id="GO:0050136">
    <property type="term" value="F:NADH dehydrogenase (quinone) (non-electrogenic) activity"/>
    <property type="evidence" value="ECO:0007669"/>
    <property type="project" value="UniProtKB-EC"/>
</dbReference>
<keyword evidence="11" id="KW-0830">Ubiquinone</keyword>
<dbReference type="Gene3D" id="3.40.50.740">
    <property type="match status" value="1"/>
</dbReference>
<protein>
    <recommendedName>
        <fullName evidence="14">NADH-quinone oxidoreductase</fullName>
        <ecNumber evidence="14">7.1.1.-</ecNumber>
    </recommendedName>
</protein>
<proteinExistence type="inferred from homology"/>
<evidence type="ECO:0000256" key="12">
    <source>
        <dbReference type="ARBA" id="ARBA00026021"/>
    </source>
</evidence>
<evidence type="ECO:0000259" key="15">
    <source>
        <dbReference type="PROSITE" id="PS51085"/>
    </source>
</evidence>
<feature type="domain" description="4Fe-4S His(Cys)3-ligated-type" evidence="17">
    <location>
        <begin position="86"/>
        <end position="125"/>
    </location>
</feature>
<evidence type="ECO:0000313" key="19">
    <source>
        <dbReference type="Proteomes" id="UP000197068"/>
    </source>
</evidence>
<keyword evidence="10 14" id="KW-0520">NAD</keyword>
<comment type="subunit">
    <text evidence="12">Composed of 13 different subunits. Subunits NuoCD, E, F, and G constitute the peripheral sector of the complex.</text>
</comment>
<comment type="catalytic activity">
    <reaction evidence="13 14">
        <text>a quinone + NADH + 5 H(+)(in) = a quinol + NAD(+) + 4 H(+)(out)</text>
        <dbReference type="Rhea" id="RHEA:57888"/>
        <dbReference type="ChEBI" id="CHEBI:15378"/>
        <dbReference type="ChEBI" id="CHEBI:24646"/>
        <dbReference type="ChEBI" id="CHEBI:57540"/>
        <dbReference type="ChEBI" id="CHEBI:57945"/>
        <dbReference type="ChEBI" id="CHEBI:132124"/>
    </reaction>
</comment>
<dbReference type="PANTHER" id="PTHR43105">
    <property type="entry name" value="RESPIRATORY NITRATE REDUCTASE"/>
    <property type="match status" value="1"/>
</dbReference>
<dbReference type="SMART" id="SM00926">
    <property type="entry name" value="Molybdop_Fe4S4"/>
    <property type="match status" value="1"/>
</dbReference>
<dbReference type="PROSITE" id="PS51839">
    <property type="entry name" value="4FE4S_HC3"/>
    <property type="match status" value="1"/>
</dbReference>
<keyword evidence="6 14" id="KW-0479">Metal-binding</keyword>
<evidence type="ECO:0000256" key="4">
    <source>
        <dbReference type="ARBA" id="ARBA00022714"/>
    </source>
</evidence>
<evidence type="ECO:0000256" key="8">
    <source>
        <dbReference type="ARBA" id="ARBA00023004"/>
    </source>
</evidence>
<evidence type="ECO:0000256" key="2">
    <source>
        <dbReference type="ARBA" id="ARBA00005404"/>
    </source>
</evidence>
<evidence type="ECO:0000256" key="6">
    <source>
        <dbReference type="ARBA" id="ARBA00022723"/>
    </source>
</evidence>
<keyword evidence="5 14" id="KW-0874">Quinone</keyword>
<evidence type="ECO:0000256" key="10">
    <source>
        <dbReference type="ARBA" id="ARBA00023027"/>
    </source>
</evidence>
<keyword evidence="3 14" id="KW-0004">4Fe-4S</keyword>
<comment type="caution">
    <text evidence="18">The sequence shown here is derived from an EMBL/GenBank/DDBJ whole genome shotgun (WGS) entry which is preliminary data.</text>
</comment>
<dbReference type="InterPro" id="IPR010228">
    <property type="entry name" value="NADH_UbQ_OxRdtase_Gsu"/>
</dbReference>
<evidence type="ECO:0000256" key="5">
    <source>
        <dbReference type="ARBA" id="ARBA00022719"/>
    </source>
</evidence>
<keyword evidence="18" id="KW-0560">Oxidoreductase</keyword>
<keyword evidence="8 14" id="KW-0408">Iron</keyword>
<dbReference type="EMBL" id="BDQM01000022">
    <property type="protein sequence ID" value="GAW96943.1"/>
    <property type="molecule type" value="Genomic_DNA"/>
</dbReference>
<feature type="domain" description="4Fe-4S Mo/W bis-MGD-type" evidence="16">
    <location>
        <begin position="224"/>
        <end position="280"/>
    </location>
</feature>
<dbReference type="Gene3D" id="3.30.200.210">
    <property type="match status" value="1"/>
</dbReference>
<dbReference type="InterPro" id="IPR036010">
    <property type="entry name" value="2Fe-2S_ferredoxin-like_sf"/>
</dbReference>
<evidence type="ECO:0000256" key="9">
    <source>
        <dbReference type="ARBA" id="ARBA00023014"/>
    </source>
</evidence>
<dbReference type="InterPro" id="IPR001041">
    <property type="entry name" value="2Fe-2S_ferredoxin-type"/>
</dbReference>
<keyword evidence="7 14" id="KW-1278">Translocase</keyword>
<dbReference type="PROSITE" id="PS51669">
    <property type="entry name" value="4FE4S_MOW_BIS_MGD"/>
    <property type="match status" value="1"/>
</dbReference>
<reference evidence="18 19" key="1">
    <citation type="submission" date="2017-06" db="EMBL/GenBank/DDBJ databases">
        <title>Whole Genome Sequences of Colwellia marinimaniae MTCD1.</title>
        <authorList>
            <person name="Kusumoto H."/>
            <person name="Inoue M."/>
            <person name="Tanikawa K."/>
            <person name="Maeji H."/>
            <person name="Cameron J.H."/>
            <person name="Bartlett D.H."/>
        </authorList>
    </citation>
    <scope>NUCLEOTIDE SEQUENCE [LARGE SCALE GENOMIC DNA]</scope>
    <source>
        <strain evidence="18 19">MTCD1</strain>
    </source>
</reference>
<evidence type="ECO:0000256" key="13">
    <source>
        <dbReference type="ARBA" id="ARBA00047712"/>
    </source>
</evidence>
<comment type="cofactor">
    <cofactor evidence="14">
        <name>[2Fe-2S] cluster</name>
        <dbReference type="ChEBI" id="CHEBI:190135"/>
    </cofactor>
    <text evidence="14">Binds 1 [2Fe-2S] cluster per subunit.</text>
</comment>
<dbReference type="EC" id="7.1.1.-" evidence="14"/>
<dbReference type="PROSITE" id="PS00641">
    <property type="entry name" value="COMPLEX1_75K_1"/>
    <property type="match status" value="1"/>
</dbReference>
<dbReference type="SUPFAM" id="SSF54862">
    <property type="entry name" value="4Fe-4S ferredoxins"/>
    <property type="match status" value="1"/>
</dbReference>
<dbReference type="SUPFAM" id="SSF54292">
    <property type="entry name" value="2Fe-2S ferredoxin-like"/>
    <property type="match status" value="1"/>
</dbReference>
<evidence type="ECO:0000256" key="14">
    <source>
        <dbReference type="RuleBase" id="RU003525"/>
    </source>
</evidence>
<dbReference type="Pfam" id="PF00384">
    <property type="entry name" value="Molybdopterin"/>
    <property type="match status" value="1"/>
</dbReference>
<evidence type="ECO:0000256" key="11">
    <source>
        <dbReference type="ARBA" id="ARBA00023075"/>
    </source>
</evidence>
<dbReference type="SMART" id="SM00929">
    <property type="entry name" value="NADH-G_4Fe-4S_3"/>
    <property type="match status" value="1"/>
</dbReference>
<name>A0ABQ0MX79_9GAMM</name>
<dbReference type="PANTHER" id="PTHR43105:SF10">
    <property type="entry name" value="NADH-QUINONE OXIDOREDUCTASE SUBUNIT G"/>
    <property type="match status" value="1"/>
</dbReference>
<evidence type="ECO:0000259" key="16">
    <source>
        <dbReference type="PROSITE" id="PS51669"/>
    </source>
</evidence>
<evidence type="ECO:0000313" key="18">
    <source>
        <dbReference type="EMBL" id="GAW96943.1"/>
    </source>
</evidence>
<evidence type="ECO:0000259" key="17">
    <source>
        <dbReference type="PROSITE" id="PS51839"/>
    </source>
</evidence>
<evidence type="ECO:0000256" key="7">
    <source>
        <dbReference type="ARBA" id="ARBA00022967"/>
    </source>
</evidence>
<accession>A0ABQ0MX79</accession>
<feature type="domain" description="2Fe-2S ferredoxin-type" evidence="15">
    <location>
        <begin position="3"/>
        <end position="86"/>
    </location>
</feature>
<sequence length="919" mass="102667">MTNKVTIFIEDLPYQVADDINLLQACLSLKLDIPYFCWHPAMGSVGACRQCAVMQYQDEEDTRGRLVMSCMTPVAEGMRISFSHEKAETFRATNIEAMMTNHPHDCPVCEEGGDCHLQDMTLLTGHITRRYPGTKRTHNNQYLGPFLNHEMNRCIGCYRCVRFYRDYCGGNDLNVFSSKNNIFFGRAEPGNLENEFSGNLAEVCPTGVFTDKPFSQHYIRKWDLQSAPSICTHCSVGCNTYVTERGGIIRKINNRYNAAINGHFLCDRGRFAYQHVNHDNKLTQIWSRAQQSQTTHIFDNEQAHSQLSQWLNETDAQVLGIGSARSSLENNAALHKLVGGNNFYAGIANNELKQLQLLTKTYESKQVALVSLSQIEQSDAVLLVGEDVTQTAPRLALSIRQMTKNAGIAQAAKLGIKPWQDEAVRNISQDSKSPLIIINTDETKLADVAKYNLKLAPNKQLELLIEIEAYLTSKYALTPSAETFSDLAIAIAEELLAANNPVVVTGTHSFDIALLSACLRLSILLRKHKNNSGFYCATSSINALGLSLLAQPDHDIDNLIHSIKSTPPTLLIIMETDLYRYCANEKLSKYLDNIKHIVVIEQIMNDTVKMADLVLPAASFAEQHSSWLNNEGRLQRAYAVMPASDMRQTPVQWLAQHNALDDGQNLYRYMQTITPLLQPIMQIVTTDKSDFPVARQPMRSSARTAFFANIDVKEYAPKRDKKSNLTFTMEGVAGFRQQTLDNSQHKITTPVTGVWSPKWNSNQALNKDLKQSSFQDEADSSLGADLGLKIFDQLNSQEFTVPAAQIDSPSQQLNNLSICPQHHIYSNDELADYSSSIQQLRPEPVISLNQQQANHLSLKSGEKLTISSDDYNISLPCFISKTLADQVVLVPFTEFLRLGTNMHIATKYSAGNANGDAND</sequence>
<dbReference type="InterPro" id="IPR009010">
    <property type="entry name" value="Asp_de-COase-like_dom_sf"/>
</dbReference>
<keyword evidence="19" id="KW-1185">Reference proteome</keyword>
<gene>
    <name evidence="18" type="primary">nuoG</name>
    <name evidence="18" type="ORF">MTCD1_02566</name>
</gene>
<comment type="similarity">
    <text evidence="2 14">Belongs to the complex I 75 kDa subunit family.</text>
</comment>
<dbReference type="InterPro" id="IPR006656">
    <property type="entry name" value="Mopterin_OxRdtase"/>
</dbReference>
<dbReference type="InterPro" id="IPR050123">
    <property type="entry name" value="Prok_molybdopt-oxidoreductase"/>
</dbReference>
<dbReference type="InterPro" id="IPR054351">
    <property type="entry name" value="NADH_UbQ_OxRdtase_ferredoxin"/>
</dbReference>
<keyword evidence="4 14" id="KW-0001">2Fe-2S</keyword>
<dbReference type="PROSITE" id="PS00642">
    <property type="entry name" value="COMPLEX1_75K_2"/>
    <property type="match status" value="1"/>
</dbReference>
<keyword evidence="9 14" id="KW-0411">Iron-sulfur</keyword>
<dbReference type="RefSeq" id="WP_057181288.1">
    <property type="nucleotide sequence ID" value="NZ_BDQM01000022.1"/>
</dbReference>
<dbReference type="InterPro" id="IPR000283">
    <property type="entry name" value="NADH_UbQ_OxRdtase_75kDa_su_CS"/>
</dbReference>
<dbReference type="InterPro" id="IPR019574">
    <property type="entry name" value="NADH_UbQ_OxRdtase_Gsu_4Fe4S-bd"/>
</dbReference>
<dbReference type="SUPFAM" id="SSF53706">
    <property type="entry name" value="Formate dehydrogenase/DMSO reductase, domains 1-3"/>
    <property type="match status" value="1"/>
</dbReference>
<evidence type="ECO:0000256" key="3">
    <source>
        <dbReference type="ARBA" id="ARBA00022485"/>
    </source>
</evidence>
<dbReference type="Pfam" id="PF22117">
    <property type="entry name" value="Fer4_Nqo3"/>
    <property type="match status" value="1"/>
</dbReference>
<dbReference type="Pfam" id="PF10588">
    <property type="entry name" value="NADH-G_4Fe-4S_3"/>
    <property type="match status" value="1"/>
</dbReference>
<evidence type="ECO:0000256" key="1">
    <source>
        <dbReference type="ARBA" id="ARBA00001966"/>
    </source>
</evidence>
<dbReference type="Pfam" id="PF13510">
    <property type="entry name" value="Fer2_4"/>
    <property type="match status" value="1"/>
</dbReference>